<evidence type="ECO:0000259" key="4">
    <source>
        <dbReference type="PROSITE" id="PS51379"/>
    </source>
</evidence>
<dbReference type="EMBL" id="CAADHO010000006">
    <property type="protein sequence ID" value="VFQ45612.1"/>
    <property type="molecule type" value="Genomic_DNA"/>
</dbReference>
<dbReference type="GO" id="GO:0046872">
    <property type="term" value="F:metal ion binding"/>
    <property type="evidence" value="ECO:0007669"/>
    <property type="project" value="UniProtKB-KW"/>
</dbReference>
<dbReference type="InterPro" id="IPR017896">
    <property type="entry name" value="4Fe4S_Fe-S-bd"/>
</dbReference>
<dbReference type="GO" id="GO:0051536">
    <property type="term" value="F:iron-sulfur cluster binding"/>
    <property type="evidence" value="ECO:0007669"/>
    <property type="project" value="UniProtKB-KW"/>
</dbReference>
<feature type="domain" description="4Fe-4S ferredoxin-type" evidence="4">
    <location>
        <begin position="41"/>
        <end position="70"/>
    </location>
</feature>
<keyword evidence="2" id="KW-0408">Iron</keyword>
<protein>
    <submittedName>
        <fullName evidence="5">4fe-4s ferredoxin-type iron-sulphur binding domain</fullName>
    </submittedName>
</protein>
<dbReference type="Proteomes" id="UP000507962">
    <property type="component" value="Unassembled WGS sequence"/>
</dbReference>
<dbReference type="PROSITE" id="PS51379">
    <property type="entry name" value="4FE4S_FER_2"/>
    <property type="match status" value="2"/>
</dbReference>
<evidence type="ECO:0000313" key="5">
    <source>
        <dbReference type="EMBL" id="VFQ45612.1"/>
    </source>
</evidence>
<evidence type="ECO:0000256" key="2">
    <source>
        <dbReference type="ARBA" id="ARBA00023004"/>
    </source>
</evidence>
<dbReference type="AlphaFoldDB" id="A0A4U8YUN3"/>
<dbReference type="InterPro" id="IPR017900">
    <property type="entry name" value="4Fe4S_Fe_S_CS"/>
</dbReference>
<name>A0A4U8YUN3_9BACT</name>
<keyword evidence="1" id="KW-0479">Metal-binding</keyword>
<dbReference type="RefSeq" id="WP_180142411.1">
    <property type="nucleotide sequence ID" value="NZ_CAADHO010000006.1"/>
</dbReference>
<dbReference type="Gene3D" id="3.30.70.20">
    <property type="match status" value="1"/>
</dbReference>
<gene>
    <name evidence="5" type="ORF">MSL71_32730</name>
</gene>
<accession>A0A4U8YUN3</accession>
<feature type="domain" description="4Fe-4S ferredoxin-type" evidence="4">
    <location>
        <begin position="11"/>
        <end position="40"/>
    </location>
</feature>
<organism evidence="5 6">
    <name type="scientific">Desulfoluna butyratoxydans</name>
    <dbReference type="NCBI Taxonomy" id="231438"/>
    <lineage>
        <taxon>Bacteria</taxon>
        <taxon>Pseudomonadati</taxon>
        <taxon>Thermodesulfobacteriota</taxon>
        <taxon>Desulfobacteria</taxon>
        <taxon>Desulfobacterales</taxon>
        <taxon>Desulfolunaceae</taxon>
        <taxon>Desulfoluna</taxon>
    </lineage>
</organism>
<keyword evidence="6" id="KW-1185">Reference proteome</keyword>
<evidence type="ECO:0000256" key="1">
    <source>
        <dbReference type="ARBA" id="ARBA00022723"/>
    </source>
</evidence>
<evidence type="ECO:0000313" key="6">
    <source>
        <dbReference type="Proteomes" id="UP000507962"/>
    </source>
</evidence>
<dbReference type="PROSITE" id="PS00198">
    <property type="entry name" value="4FE4S_FER_1"/>
    <property type="match status" value="2"/>
</dbReference>
<sequence length="87" mass="8985">MKELRPVGNMATLELHTDLCAGCDFCIVVCPQGDLAREGPEMRATRQDNCLACGGCARNCPVASASAKPGVGCAAYILSGWGKVGTP</sequence>
<dbReference type="SUPFAM" id="SSF54862">
    <property type="entry name" value="4Fe-4S ferredoxins"/>
    <property type="match status" value="1"/>
</dbReference>
<keyword evidence="3" id="KW-0411">Iron-sulfur</keyword>
<reference evidence="5 6" key="1">
    <citation type="submission" date="2019-03" db="EMBL/GenBank/DDBJ databases">
        <authorList>
            <person name="Nijsse B."/>
        </authorList>
    </citation>
    <scope>NUCLEOTIDE SEQUENCE [LARGE SCALE GENOMIC DNA]</scope>
    <source>
        <strain evidence="5">Desulfoluna butyratoxydans MSL71</strain>
    </source>
</reference>
<dbReference type="Pfam" id="PF13237">
    <property type="entry name" value="Fer4_10"/>
    <property type="match status" value="1"/>
</dbReference>
<proteinExistence type="predicted"/>
<evidence type="ECO:0000256" key="3">
    <source>
        <dbReference type="ARBA" id="ARBA00023014"/>
    </source>
</evidence>